<name>A0A978W4X3_ZIZJJ</name>
<dbReference type="InterPro" id="IPR036514">
    <property type="entry name" value="SGNH_hydro_sf"/>
</dbReference>
<keyword evidence="2" id="KW-0732">Signal</keyword>
<organism evidence="3 4">
    <name type="scientific">Ziziphus jujuba var. spinosa</name>
    <dbReference type="NCBI Taxonomy" id="714518"/>
    <lineage>
        <taxon>Eukaryota</taxon>
        <taxon>Viridiplantae</taxon>
        <taxon>Streptophyta</taxon>
        <taxon>Embryophyta</taxon>
        <taxon>Tracheophyta</taxon>
        <taxon>Spermatophyta</taxon>
        <taxon>Magnoliopsida</taxon>
        <taxon>eudicotyledons</taxon>
        <taxon>Gunneridae</taxon>
        <taxon>Pentapetalae</taxon>
        <taxon>rosids</taxon>
        <taxon>fabids</taxon>
        <taxon>Rosales</taxon>
        <taxon>Rhamnaceae</taxon>
        <taxon>Paliureae</taxon>
        <taxon>Ziziphus</taxon>
    </lineage>
</organism>
<evidence type="ECO:0000313" key="4">
    <source>
        <dbReference type="Proteomes" id="UP000813462"/>
    </source>
</evidence>
<evidence type="ECO:0008006" key="5">
    <source>
        <dbReference type="Google" id="ProtNLM"/>
    </source>
</evidence>
<accession>A0A978W4X3</accession>
<dbReference type="InterPro" id="IPR001087">
    <property type="entry name" value="GDSL"/>
</dbReference>
<dbReference type="FunFam" id="3.40.50.1110:FF:000003">
    <property type="entry name" value="GDSL esterase/lipase APG"/>
    <property type="match status" value="2"/>
</dbReference>
<evidence type="ECO:0000256" key="2">
    <source>
        <dbReference type="ARBA" id="ARBA00022729"/>
    </source>
</evidence>
<comment type="caution">
    <text evidence="3">The sequence shown here is derived from an EMBL/GenBank/DDBJ whole genome shotgun (WGS) entry which is preliminary data.</text>
</comment>
<gene>
    <name evidence="3" type="ORF">FEM48_Zijuj01G0261300</name>
</gene>
<dbReference type="PANTHER" id="PTHR45966:SF34">
    <property type="entry name" value="GDSL-LIKE LIPASE_ACYLHYDROLASE"/>
    <property type="match status" value="1"/>
</dbReference>
<reference evidence="3" key="1">
    <citation type="journal article" date="2021" name="Front. Plant Sci.">
        <title>Chromosome-Scale Genome Assembly for Chinese Sour Jujube and Insights Into Its Genome Evolution and Domestication Signature.</title>
        <authorList>
            <person name="Shen L.-Y."/>
            <person name="Luo H."/>
            <person name="Wang X.-L."/>
            <person name="Wang X.-M."/>
            <person name="Qiu X.-J."/>
            <person name="Liu H."/>
            <person name="Zhou S.-S."/>
            <person name="Jia K.-H."/>
            <person name="Nie S."/>
            <person name="Bao Y.-T."/>
            <person name="Zhang R.-G."/>
            <person name="Yun Q.-Z."/>
            <person name="Chai Y.-H."/>
            <person name="Lu J.-Y."/>
            <person name="Li Y."/>
            <person name="Zhao S.-W."/>
            <person name="Mao J.-F."/>
            <person name="Jia S.-G."/>
            <person name="Mao Y.-M."/>
        </authorList>
    </citation>
    <scope>NUCLEOTIDE SEQUENCE</scope>
    <source>
        <strain evidence="3">AT0</strain>
        <tissue evidence="3">Leaf</tissue>
    </source>
</reference>
<evidence type="ECO:0000256" key="1">
    <source>
        <dbReference type="ARBA" id="ARBA00008668"/>
    </source>
</evidence>
<dbReference type="CDD" id="cd01837">
    <property type="entry name" value="SGNH_plant_lipase_like"/>
    <property type="match status" value="1"/>
</dbReference>
<sequence length="736" mass="82294">MQSCRSFHHIYSLVSRNKLFINGVNFASAGAGALVETRKGSVIDLQTQLGYFKNISREIYEVGGRKLRFPSLWPLGCAPFSRTTEPEGENKCFEPVTPYVDLHNIEISKVLQKLQSDLKGFKYSIPEFHTLMGDIINHPSKYAQYAKLPFIPPYLLPHNKLFINGVNLASAGAGALVETRKGSVIDLQTQLGYFKNISRVLREKLGDTEAEALLSKAVYLFSVGGNDYLFPFQTNSSVLYTYSVEQFVGQVIGNITQVIKEIYEVGGRKFGFPSLWPLGCAPVSRTGVPEGENKCFEPVTPYVDLHNIEISKVLQKLHSDLKGFKYSIPEFHTLMGDIINHPSKYGFKEGQVACCGSGPYRGIWSCGGRRGVTEYYLCDNVSEYVFFDSSHPTERAYEILAQLAWSGEPNFDAGNNNYVNTTIGKANYWPYGESFFHYPTGRFCDGRLVPDFIAQYAKLPFIPPYLPPRNKLFIDGVNFASAGAGALVETRKGSVGQISLSGFYAKVIDLQTQLSYFKNISRVLREKLGDTEAEALLSKAVYLFSIGGNDYSFPFETNSSVLYTYSVEQFVGQEIYEVGGRKFGLPSMWPLGCVPFSRTRVPEGENKCFEPITPYVELHNIEISKVLQKLQSDLNGFKYSIPDFHTLLENLINHPSKYGFKEGKVACCGSGPYRGILSCGGRRGVTEYYLCDNVNEYVFFDSAHPTERAYKLLAQLAWSGEPSVTGSYNFKALFES</sequence>
<dbReference type="PANTHER" id="PTHR45966">
    <property type="entry name" value="GDSL-LIKE LIPASE/ACYLHYDROLASE"/>
    <property type="match status" value="1"/>
</dbReference>
<dbReference type="GO" id="GO:0016298">
    <property type="term" value="F:lipase activity"/>
    <property type="evidence" value="ECO:0007669"/>
    <property type="project" value="TreeGrafter"/>
</dbReference>
<dbReference type="SUPFAM" id="SSF52266">
    <property type="entry name" value="SGNH hydrolase"/>
    <property type="match status" value="1"/>
</dbReference>
<dbReference type="Pfam" id="PF00657">
    <property type="entry name" value="Lipase_GDSL"/>
    <property type="match status" value="2"/>
</dbReference>
<dbReference type="AlphaFoldDB" id="A0A978W4X3"/>
<dbReference type="Gene3D" id="3.40.50.1110">
    <property type="entry name" value="SGNH hydrolase"/>
    <property type="match status" value="3"/>
</dbReference>
<protein>
    <recommendedName>
        <fullName evidence="5">GDSL esterase/lipase 1-like</fullName>
    </recommendedName>
</protein>
<proteinExistence type="inferred from homology"/>
<evidence type="ECO:0000313" key="3">
    <source>
        <dbReference type="EMBL" id="KAH7547007.1"/>
    </source>
</evidence>
<comment type="similarity">
    <text evidence="1">Belongs to the 'GDSL' lipolytic enzyme family.</text>
</comment>
<dbReference type="EMBL" id="JAEACU010000001">
    <property type="protein sequence ID" value="KAH7547007.1"/>
    <property type="molecule type" value="Genomic_DNA"/>
</dbReference>
<dbReference type="InterPro" id="IPR044552">
    <property type="entry name" value="GLIP1-5/GLL25"/>
</dbReference>
<dbReference type="InterPro" id="IPR035669">
    <property type="entry name" value="SGNH_plant_lipase-like"/>
</dbReference>
<dbReference type="Proteomes" id="UP000813462">
    <property type="component" value="Unassembled WGS sequence"/>
</dbReference>